<organism evidence="3 4">
    <name type="scientific">Amanita thiersii Skay4041</name>
    <dbReference type="NCBI Taxonomy" id="703135"/>
    <lineage>
        <taxon>Eukaryota</taxon>
        <taxon>Fungi</taxon>
        <taxon>Dikarya</taxon>
        <taxon>Basidiomycota</taxon>
        <taxon>Agaricomycotina</taxon>
        <taxon>Agaricomycetes</taxon>
        <taxon>Agaricomycetidae</taxon>
        <taxon>Agaricales</taxon>
        <taxon>Pluteineae</taxon>
        <taxon>Amanitaceae</taxon>
        <taxon>Amanita</taxon>
    </lineage>
</organism>
<reference evidence="3 4" key="1">
    <citation type="submission" date="2014-02" db="EMBL/GenBank/DDBJ databases">
        <title>Transposable element dynamics among asymbiotic and ectomycorrhizal Amanita fungi.</title>
        <authorList>
            <consortium name="DOE Joint Genome Institute"/>
            <person name="Hess J."/>
            <person name="Skrede I."/>
            <person name="Wolfe B."/>
            <person name="LaButti K."/>
            <person name="Ohm R.A."/>
            <person name="Grigoriev I.V."/>
            <person name="Pringle A."/>
        </authorList>
    </citation>
    <scope>NUCLEOTIDE SEQUENCE [LARGE SCALE GENOMIC DNA]</scope>
    <source>
        <strain evidence="3 4">SKay4041</strain>
    </source>
</reference>
<evidence type="ECO:0000256" key="2">
    <source>
        <dbReference type="SAM" id="Phobius"/>
    </source>
</evidence>
<evidence type="ECO:0000313" key="3">
    <source>
        <dbReference type="EMBL" id="PFH48045.1"/>
    </source>
</evidence>
<sequence length="534" mass="58651">MALGLGGLDNKLVKRQPIATGTGTSCGYSNKRSDELSIRAPNIRKVNLDSVIMDSEARRFVLHSSYLILPAAWLHSLFTYFILRFEMDQLVYDDTDPNIQYYGHWNRGGLAAEYNSTVHGANAPDAGFIFTFNGSFVAVYGTIPDASSSTNVAQASATFTLDGQTVEFSQPLRDTALYHQPLFQSAVTGDGPHTLNMNPTKPYGAALWVDYLFVTPPTSGTQKFDILSNSVDHTGIWRNKTIKGSNNNASIWLTDGHGSVTLQFKGRRVAVYGAIPRDTIARNATFSVDGKSMDGMVIPAKPRHETLFQVPIFQSPPLPNDDHHTLVIATNKTLALEFFVVDDAPPSTTVQTSSTQSPVPSIPSNTSSPTNTPNTHAVSTAIIPGSIVGAIIALMLLSILFIFLLRMWRSNKTKRSLDSGLQLSLSNLSEEKLLHRQSMKEMSHSDQSWDQLVYDNTDPRIEYFGQWETGGESAEYQQTAHGADTPGSAFSFQFDGPFVAVYGTIPSLRKENHNVTEISATFTLDDQHINFSKP</sequence>
<dbReference type="AlphaFoldDB" id="A0A2A9NAJ4"/>
<feature type="transmembrane region" description="Helical" evidence="2">
    <location>
        <begin position="381"/>
        <end position="405"/>
    </location>
</feature>
<proteinExistence type="predicted"/>
<gene>
    <name evidence="3" type="ORF">AMATHDRAFT_6170</name>
</gene>
<keyword evidence="4" id="KW-1185">Reference proteome</keyword>
<keyword evidence="2" id="KW-0472">Membrane</keyword>
<dbReference type="Proteomes" id="UP000242287">
    <property type="component" value="Unassembled WGS sequence"/>
</dbReference>
<dbReference type="EMBL" id="KZ302079">
    <property type="protein sequence ID" value="PFH48045.1"/>
    <property type="molecule type" value="Genomic_DNA"/>
</dbReference>
<protein>
    <submittedName>
        <fullName evidence="3">Uncharacterized protein</fullName>
    </submittedName>
</protein>
<keyword evidence="2" id="KW-1133">Transmembrane helix</keyword>
<dbReference type="OrthoDB" id="3265734at2759"/>
<feature type="region of interest" description="Disordered" evidence="1">
    <location>
        <begin position="347"/>
        <end position="373"/>
    </location>
</feature>
<keyword evidence="2" id="KW-0812">Transmembrane</keyword>
<evidence type="ECO:0000256" key="1">
    <source>
        <dbReference type="SAM" id="MobiDB-lite"/>
    </source>
</evidence>
<name>A0A2A9NAJ4_9AGAR</name>
<dbReference type="Gene3D" id="2.60.120.260">
    <property type="entry name" value="Galactose-binding domain-like"/>
    <property type="match status" value="2"/>
</dbReference>
<evidence type="ECO:0000313" key="4">
    <source>
        <dbReference type="Proteomes" id="UP000242287"/>
    </source>
</evidence>
<accession>A0A2A9NAJ4</accession>